<dbReference type="OrthoDB" id="5065809at2"/>
<dbReference type="RefSeq" id="WP_021010922.1">
    <property type="nucleotide sequence ID" value="NZ_ASHR01000028.1"/>
</dbReference>
<gene>
    <name evidence="2" type="ORF">L332_05685</name>
</gene>
<dbReference type="EMBL" id="ASHR01000028">
    <property type="protein sequence ID" value="ERG63947.1"/>
    <property type="molecule type" value="Genomic_DNA"/>
</dbReference>
<accession>U1LPL7</accession>
<feature type="transmembrane region" description="Helical" evidence="1">
    <location>
        <begin position="129"/>
        <end position="148"/>
    </location>
</feature>
<evidence type="ECO:0000256" key="1">
    <source>
        <dbReference type="SAM" id="Phobius"/>
    </source>
</evidence>
<organism evidence="2 3">
    <name type="scientific">Agrococcus pavilionensis RW1</name>
    <dbReference type="NCBI Taxonomy" id="1330458"/>
    <lineage>
        <taxon>Bacteria</taxon>
        <taxon>Bacillati</taxon>
        <taxon>Actinomycetota</taxon>
        <taxon>Actinomycetes</taxon>
        <taxon>Micrococcales</taxon>
        <taxon>Microbacteriaceae</taxon>
        <taxon>Agrococcus</taxon>
    </lineage>
</organism>
<keyword evidence="3" id="KW-1185">Reference proteome</keyword>
<evidence type="ECO:0000313" key="2">
    <source>
        <dbReference type="EMBL" id="ERG63947.1"/>
    </source>
</evidence>
<dbReference type="Proteomes" id="UP000016462">
    <property type="component" value="Unassembled WGS sequence"/>
</dbReference>
<feature type="transmembrane region" description="Helical" evidence="1">
    <location>
        <begin position="60"/>
        <end position="84"/>
    </location>
</feature>
<protein>
    <submittedName>
        <fullName evidence="2">Uncharacterized protein</fullName>
    </submittedName>
</protein>
<feature type="transmembrane region" description="Helical" evidence="1">
    <location>
        <begin position="96"/>
        <end position="117"/>
    </location>
</feature>
<comment type="caution">
    <text evidence="2">The sequence shown here is derived from an EMBL/GenBank/DDBJ whole genome shotgun (WGS) entry which is preliminary data.</text>
</comment>
<reference evidence="2 3" key="1">
    <citation type="journal article" date="2013" name="Genome Announc.">
        <title>First draft genome sequence from a member of the genus agrococcus, isolated from modern microbialites.</title>
        <authorList>
            <person name="White R.A.III."/>
            <person name="Grassa C.J."/>
            <person name="Suttle C.A."/>
        </authorList>
    </citation>
    <scope>NUCLEOTIDE SEQUENCE [LARGE SCALE GENOMIC DNA]</scope>
    <source>
        <strain evidence="2 3">RW1</strain>
    </source>
</reference>
<evidence type="ECO:0000313" key="3">
    <source>
        <dbReference type="Proteomes" id="UP000016462"/>
    </source>
</evidence>
<sequence>MSLRHDSALAWADDLSAAAEPRLGILEAYALQRHPAALEHMGDDGAGLARVAGAKGGGMAGLWLLLPLLLAVVAPVIGFAALLGDPLGYHRLDGDASVPIAGLCFAVAAIVQVVAAMRWLRGPRPRDRQLLLLGLGTAVFAALSWWVMGSAASLASVAGAGGWRAAVLVAGALGLVLAALVLALGRGDATAAAPHGAPADRDALAAALAAVPDDELRRIRDDRDAAIALLAERGRLAPEIADRARRAELGTLHRIDAELRAQ</sequence>
<proteinExistence type="predicted"/>
<keyword evidence="1" id="KW-0472">Membrane</keyword>
<dbReference type="AlphaFoldDB" id="U1LPL7"/>
<keyword evidence="1" id="KW-1133">Transmembrane helix</keyword>
<keyword evidence="1" id="KW-0812">Transmembrane</keyword>
<feature type="transmembrane region" description="Helical" evidence="1">
    <location>
        <begin position="163"/>
        <end position="184"/>
    </location>
</feature>
<name>U1LPL7_9MICO</name>